<proteinExistence type="inferred from homology"/>
<dbReference type="OrthoDB" id="9805754at2"/>
<feature type="domain" description="Pyrroline-5-carboxylate reductase catalytic N-terminal" evidence="11">
    <location>
        <begin position="2"/>
        <end position="100"/>
    </location>
</feature>
<evidence type="ECO:0000313" key="14">
    <source>
        <dbReference type="Proteomes" id="UP000313849"/>
    </source>
</evidence>
<evidence type="ECO:0000259" key="12">
    <source>
        <dbReference type="Pfam" id="PF14748"/>
    </source>
</evidence>
<dbReference type="InterPro" id="IPR000304">
    <property type="entry name" value="Pyrroline-COOH_reductase"/>
</dbReference>
<name>A0A5C5B792_9MICO</name>
<dbReference type="Pfam" id="PF14748">
    <property type="entry name" value="P5CR_dimer"/>
    <property type="match status" value="1"/>
</dbReference>
<evidence type="ECO:0000256" key="2">
    <source>
        <dbReference type="ARBA" id="ARBA00022857"/>
    </source>
</evidence>
<dbReference type="RefSeq" id="WP_139987926.1">
    <property type="nucleotide sequence ID" value="NZ_VENP01000101.1"/>
</dbReference>
<dbReference type="SUPFAM" id="SSF51735">
    <property type="entry name" value="NAD(P)-binding Rossmann-fold domains"/>
    <property type="match status" value="1"/>
</dbReference>
<sequence length="283" mass="28046">MKIALIGSGVMGSAVLSSLVAADAVTEVAVTDVRGDVAREVAARHDGEAASVSGGADNAAAAAGADVVLLAVKPQYMADALASVRDAVGPDTLVVSIAAGLPSTFYERRLPAGVPVVRVMPNTPATIGRGVSAVSPGRHASPDHVALVETLLAGTGLVVSVPEALQSAVTAISGSGPAYVFAMVDALAEAGTLLGLPRALAQQLAAHTVAGSGVYAAESGQHAAILREAVSSPGGTTLAALAELDERAVRAAYVAAARAAARRADELAREADPEGADGEGHRE</sequence>
<feature type="region of interest" description="Disordered" evidence="9">
    <location>
        <begin position="264"/>
        <end position="283"/>
    </location>
</feature>
<dbReference type="Gene3D" id="1.10.3730.10">
    <property type="entry name" value="ProC C-terminal domain-like"/>
    <property type="match status" value="1"/>
</dbReference>
<dbReference type="InterPro" id="IPR028939">
    <property type="entry name" value="P5C_Rdtase_cat_N"/>
</dbReference>
<dbReference type="InterPro" id="IPR053790">
    <property type="entry name" value="P5CR-like_CS"/>
</dbReference>
<evidence type="ECO:0000256" key="1">
    <source>
        <dbReference type="ARBA" id="ARBA00005525"/>
    </source>
</evidence>
<comment type="pathway">
    <text evidence="5 8">Amino-acid biosynthesis; L-proline biosynthesis; L-proline from L-glutamate 5-semialdehyde: step 1/1.</text>
</comment>
<keyword evidence="5 8" id="KW-0641">Proline biosynthesis</keyword>
<dbReference type="PIRSF" id="PIRSF000193">
    <property type="entry name" value="Pyrrol-5-carb_rd"/>
    <property type="match status" value="1"/>
</dbReference>
<keyword evidence="5 8" id="KW-0028">Amino-acid biosynthesis</keyword>
<comment type="caution">
    <text evidence="13">The sequence shown here is derived from an EMBL/GenBank/DDBJ whole genome shotgun (WGS) entry which is preliminary data.</text>
</comment>
<dbReference type="GO" id="GO:0005737">
    <property type="term" value="C:cytoplasm"/>
    <property type="evidence" value="ECO:0007669"/>
    <property type="project" value="UniProtKB-SubCell"/>
</dbReference>
<comment type="similarity">
    <text evidence="1 5 8">Belongs to the pyrroline-5-carboxylate reductase family.</text>
</comment>
<dbReference type="InterPro" id="IPR008927">
    <property type="entry name" value="6-PGluconate_DH-like_C_sf"/>
</dbReference>
<dbReference type="GO" id="GO:0055129">
    <property type="term" value="P:L-proline biosynthetic process"/>
    <property type="evidence" value="ECO:0007669"/>
    <property type="project" value="UniProtKB-UniRule"/>
</dbReference>
<dbReference type="InterPro" id="IPR036291">
    <property type="entry name" value="NAD(P)-bd_dom_sf"/>
</dbReference>
<evidence type="ECO:0000256" key="8">
    <source>
        <dbReference type="RuleBase" id="RU003903"/>
    </source>
</evidence>
<evidence type="ECO:0000313" key="13">
    <source>
        <dbReference type="EMBL" id="TNU72833.1"/>
    </source>
</evidence>
<accession>A0A5C5B792</accession>
<evidence type="ECO:0000259" key="11">
    <source>
        <dbReference type="Pfam" id="PF03807"/>
    </source>
</evidence>
<comment type="function">
    <text evidence="4 5">Catalyzes the reduction of 1-pyrroline-5-carboxylate (PCA) to L-proline.</text>
</comment>
<dbReference type="SUPFAM" id="SSF48179">
    <property type="entry name" value="6-phosphogluconate dehydrogenase C-terminal domain-like"/>
    <property type="match status" value="1"/>
</dbReference>
<evidence type="ECO:0000256" key="6">
    <source>
        <dbReference type="NCBIfam" id="TIGR00112"/>
    </source>
</evidence>
<dbReference type="PANTHER" id="PTHR11645">
    <property type="entry name" value="PYRROLINE-5-CARBOXYLATE REDUCTASE"/>
    <property type="match status" value="1"/>
</dbReference>
<dbReference type="Proteomes" id="UP000313849">
    <property type="component" value="Unassembled WGS sequence"/>
</dbReference>
<reference evidence="13 14" key="1">
    <citation type="submission" date="2019-06" db="EMBL/GenBank/DDBJ databases">
        <title>Draft genome sequence of Miniimonas arenae KCTC 19750T isolated from sea sand.</title>
        <authorList>
            <person name="Park S.-J."/>
        </authorList>
    </citation>
    <scope>NUCLEOTIDE SEQUENCE [LARGE SCALE GENOMIC DNA]</scope>
    <source>
        <strain evidence="13 14">KCTC 19750</strain>
    </source>
</reference>
<feature type="domain" description="Pyrroline-5-carboxylate reductase dimerisation" evidence="12">
    <location>
        <begin position="163"/>
        <end position="267"/>
    </location>
</feature>
<dbReference type="EMBL" id="VENP01000101">
    <property type="protein sequence ID" value="TNU72833.1"/>
    <property type="molecule type" value="Genomic_DNA"/>
</dbReference>
<feature type="binding site" evidence="7">
    <location>
        <begin position="71"/>
        <end position="74"/>
    </location>
    <ligand>
        <name>NADP(+)</name>
        <dbReference type="ChEBI" id="CHEBI:58349"/>
    </ligand>
</feature>
<dbReference type="Pfam" id="PF03807">
    <property type="entry name" value="F420_oxidored"/>
    <property type="match status" value="1"/>
</dbReference>
<evidence type="ECO:0000256" key="10">
    <source>
        <dbReference type="SAM" id="SignalP"/>
    </source>
</evidence>
<dbReference type="HAMAP" id="MF_01925">
    <property type="entry name" value="P5C_reductase"/>
    <property type="match status" value="1"/>
</dbReference>
<dbReference type="UniPathway" id="UPA00098">
    <property type="reaction ID" value="UER00361"/>
</dbReference>
<gene>
    <name evidence="5 13" type="primary">proC</name>
    <name evidence="13" type="ORF">FH969_14650</name>
</gene>
<dbReference type="NCBIfam" id="TIGR00112">
    <property type="entry name" value="proC"/>
    <property type="match status" value="1"/>
</dbReference>
<dbReference type="AlphaFoldDB" id="A0A5C5B792"/>
<comment type="catalytic activity">
    <reaction evidence="5">
        <text>L-proline + NAD(+) = (S)-1-pyrroline-5-carboxylate + NADH + 2 H(+)</text>
        <dbReference type="Rhea" id="RHEA:14105"/>
        <dbReference type="ChEBI" id="CHEBI:15378"/>
        <dbReference type="ChEBI" id="CHEBI:17388"/>
        <dbReference type="ChEBI" id="CHEBI:57540"/>
        <dbReference type="ChEBI" id="CHEBI:57945"/>
        <dbReference type="ChEBI" id="CHEBI:60039"/>
        <dbReference type="EC" id="1.5.1.2"/>
    </reaction>
</comment>
<evidence type="ECO:0000256" key="5">
    <source>
        <dbReference type="HAMAP-Rule" id="MF_01925"/>
    </source>
</evidence>
<protein>
    <recommendedName>
        <fullName evidence="5 6">Pyrroline-5-carboxylate reductase</fullName>
        <shortName evidence="5">P5C reductase</shortName>
        <shortName evidence="5">P5CR</shortName>
        <ecNumber evidence="5 6">1.5.1.2</ecNumber>
    </recommendedName>
    <alternativeName>
        <fullName evidence="5">PCA reductase</fullName>
    </alternativeName>
</protein>
<dbReference type="GO" id="GO:0004735">
    <property type="term" value="F:pyrroline-5-carboxylate reductase activity"/>
    <property type="evidence" value="ECO:0007669"/>
    <property type="project" value="UniProtKB-UniRule"/>
</dbReference>
<comment type="catalytic activity">
    <reaction evidence="5 8">
        <text>L-proline + NADP(+) = (S)-1-pyrroline-5-carboxylate + NADPH + 2 H(+)</text>
        <dbReference type="Rhea" id="RHEA:14109"/>
        <dbReference type="ChEBI" id="CHEBI:15378"/>
        <dbReference type="ChEBI" id="CHEBI:17388"/>
        <dbReference type="ChEBI" id="CHEBI:57783"/>
        <dbReference type="ChEBI" id="CHEBI:58349"/>
        <dbReference type="ChEBI" id="CHEBI:60039"/>
        <dbReference type="EC" id="1.5.1.2"/>
    </reaction>
</comment>
<keyword evidence="14" id="KW-1185">Reference proteome</keyword>
<dbReference type="EC" id="1.5.1.2" evidence="5 6"/>
<keyword evidence="5" id="KW-0963">Cytoplasm</keyword>
<evidence type="ECO:0000256" key="3">
    <source>
        <dbReference type="ARBA" id="ARBA00023002"/>
    </source>
</evidence>
<keyword evidence="2 5" id="KW-0521">NADP</keyword>
<dbReference type="PANTHER" id="PTHR11645:SF0">
    <property type="entry name" value="PYRROLINE-5-CARBOXYLATE REDUCTASE 3"/>
    <property type="match status" value="1"/>
</dbReference>
<organism evidence="13 14">
    <name type="scientific">Miniimonas arenae</name>
    <dbReference type="NCBI Taxonomy" id="676201"/>
    <lineage>
        <taxon>Bacteria</taxon>
        <taxon>Bacillati</taxon>
        <taxon>Actinomycetota</taxon>
        <taxon>Actinomycetes</taxon>
        <taxon>Micrococcales</taxon>
        <taxon>Beutenbergiaceae</taxon>
        <taxon>Miniimonas</taxon>
    </lineage>
</organism>
<feature type="binding site" evidence="7">
    <location>
        <position position="58"/>
    </location>
    <ligand>
        <name>NADPH</name>
        <dbReference type="ChEBI" id="CHEBI:57783"/>
    </ligand>
</feature>
<evidence type="ECO:0000256" key="7">
    <source>
        <dbReference type="PIRSR" id="PIRSR000193-1"/>
    </source>
</evidence>
<feature type="signal peptide" evidence="10">
    <location>
        <begin position="1"/>
        <end position="22"/>
    </location>
</feature>
<comment type="subcellular location">
    <subcellularLocation>
        <location evidence="5">Cytoplasm</location>
    </subcellularLocation>
</comment>
<dbReference type="FunFam" id="1.10.3730.10:FF:000001">
    <property type="entry name" value="Pyrroline-5-carboxylate reductase"/>
    <property type="match status" value="1"/>
</dbReference>
<keyword evidence="10" id="KW-0732">Signal</keyword>
<feature type="binding site" evidence="7">
    <location>
        <begin position="6"/>
        <end position="11"/>
    </location>
    <ligand>
        <name>NADP(+)</name>
        <dbReference type="ChEBI" id="CHEBI:58349"/>
    </ligand>
</feature>
<evidence type="ECO:0000256" key="4">
    <source>
        <dbReference type="ARBA" id="ARBA00058118"/>
    </source>
</evidence>
<dbReference type="Gene3D" id="3.40.50.720">
    <property type="entry name" value="NAD(P)-binding Rossmann-like Domain"/>
    <property type="match status" value="1"/>
</dbReference>
<feature type="chain" id="PRO_5038503074" description="Pyrroline-5-carboxylate reductase" evidence="10">
    <location>
        <begin position="23"/>
        <end position="283"/>
    </location>
</feature>
<dbReference type="InterPro" id="IPR029036">
    <property type="entry name" value="P5CR_dimer"/>
</dbReference>
<dbReference type="PROSITE" id="PS00521">
    <property type="entry name" value="P5CR"/>
    <property type="match status" value="1"/>
</dbReference>
<evidence type="ECO:0000256" key="9">
    <source>
        <dbReference type="SAM" id="MobiDB-lite"/>
    </source>
</evidence>
<keyword evidence="3 5" id="KW-0560">Oxidoreductase</keyword>